<comment type="similarity">
    <text evidence="1 9">Belongs to the RdRP family.</text>
</comment>
<feature type="domain" description="RRM" evidence="11">
    <location>
        <begin position="36"/>
        <end position="110"/>
    </location>
</feature>
<evidence type="ECO:0000256" key="4">
    <source>
        <dbReference type="ARBA" id="ARBA00022695"/>
    </source>
</evidence>
<feature type="region of interest" description="Disordered" evidence="10">
    <location>
        <begin position="238"/>
        <end position="259"/>
    </location>
</feature>
<dbReference type="InterPro" id="IPR000504">
    <property type="entry name" value="RRM_dom"/>
</dbReference>
<dbReference type="GO" id="GO:0030422">
    <property type="term" value="P:siRNA processing"/>
    <property type="evidence" value="ECO:0007669"/>
    <property type="project" value="TreeGrafter"/>
</dbReference>
<dbReference type="InterPro" id="IPR058752">
    <property type="entry name" value="RDRP_C_head"/>
</dbReference>
<reference evidence="12" key="1">
    <citation type="journal article" date="2020" name="Fungal Divers.">
        <title>Resolving the Mortierellaceae phylogeny through synthesis of multi-gene phylogenetics and phylogenomics.</title>
        <authorList>
            <person name="Vandepol N."/>
            <person name="Liber J."/>
            <person name="Desiro A."/>
            <person name="Na H."/>
            <person name="Kennedy M."/>
            <person name="Barry K."/>
            <person name="Grigoriev I.V."/>
            <person name="Miller A.N."/>
            <person name="O'Donnell K."/>
            <person name="Stajich J.E."/>
            <person name="Bonito G."/>
        </authorList>
    </citation>
    <scope>NUCLEOTIDE SEQUENCE</scope>
    <source>
        <strain evidence="12">NVP1</strain>
    </source>
</reference>
<sequence>MAAVSLSPRNNRKTNSGPSNASFVEKLSKIDESNKVVLRVWGLNDSVTASELKKLFDPFGRIWDVTIEKHQQFASRNVAYIRFGKRPDNIPELAQVSIGGRILCIDIEDSSPSNGNSKVQATKLELGVKRSKTEYCSEFTARGNMSVEFLESKRLIRIKFERKFEDTLVEYHIESMFHDMMQHCIDKEDLGDRTAVTIHLKYPPFYWRYCPGVDNPDPLRWTMGSCLRRVVDIYPEGSKFNRPKSSQSTPEPLEPNPANMSSKLGKWIVIRFETPSKDNRSLASFLRKAKSYYLLSDNVPKIKVTDGSLIYRPPIPPLPFEVRYNLEAALSFNYLVEYDLTEPFFEVLTRLDPLKASLILEQIVTDRNRVWNPTELLLQEEARLANMTLRPREPPPQCVFLRKVFVTPTRMYLQTPSVETSNRITRHYLNLSDYFLRVEFSDEGSNKLRSKDGAGSSSTQNAIYNRIFNALTNGIKIGDRHYEFLAFSASQLRENAAWFFCPQGGPHTADSIRDWMGDFSHIKSIAKFGARMGQCFSSTRAIANLSRDDVRIIEDIERDDQCFTDGCGKLSPKLAHMIGNQLEKDGTPAAFQIRLGGSKGVLAVCPRLCGNQVEIRRSMKKFDVDHYVLEVIKTSAFTPSYLNRQIIILLSALGVPDKVILDLKNAMVRNLDRLEHDEELAKRMLVQNWHEGGVSSMMTSMIVHGFLQRKDPFIKNLLTLFRLQMLEELSKKARIFVPQGAYLLGVPDETGSLGENEIFVQVSSVDNFSTRRVIEGMCAVVRCPCFHPGDIRVVKAVNRPELKHLFDVVVFSTKGHRSIPSMCSGGDLDGDDFTVLWDPDIVNNIKEHPPMDYTSRAPNKDKKVTIHDIKKFFVQYAVSNNLGVIAHAHLALSDQLEEGPLHGKCLRLAQLHSDAVDFPKSGKPAEMNPELRPKKYPDFMEKSPDKTYRSKRVLGRIYRDCGKHEAFTPKDDGESPLFEELLVEGYQDYLANARECKAQYDAEVKSLMNQYGIRSDLEVVSGFIMGVDIMTTKREHDIRLAVVNAYSHIRRRYRTELEQEFYGFEGRIVSPDKRPSLEMKAAAWYAVCYQDLQPGQPYTFAWIAWDILCKIASRFPMTHFQQHEEQLGPHQPIQELTPMPLDRRVFASGPFTFLGHDVDDEQFLAAINLQ</sequence>
<evidence type="ECO:0000313" key="13">
    <source>
        <dbReference type="Proteomes" id="UP000696485"/>
    </source>
</evidence>
<evidence type="ECO:0000256" key="10">
    <source>
        <dbReference type="SAM" id="MobiDB-lite"/>
    </source>
</evidence>
<evidence type="ECO:0000256" key="8">
    <source>
        <dbReference type="PROSITE-ProRule" id="PRU00176"/>
    </source>
</evidence>
<name>A0A9P5VRH3_9FUNG</name>
<dbReference type="Proteomes" id="UP000696485">
    <property type="component" value="Unassembled WGS sequence"/>
</dbReference>
<keyword evidence="4 9" id="KW-0548">Nucleotidyltransferase</keyword>
<dbReference type="GO" id="GO:0031380">
    <property type="term" value="C:nuclear RNA-directed RNA polymerase complex"/>
    <property type="evidence" value="ECO:0007669"/>
    <property type="project" value="TreeGrafter"/>
</dbReference>
<dbReference type="Gene3D" id="3.30.70.330">
    <property type="match status" value="1"/>
</dbReference>
<protein>
    <recommendedName>
        <fullName evidence="9">RNA-dependent RNA polymerase</fullName>
        <ecNumber evidence="9">2.7.7.48</ecNumber>
    </recommendedName>
</protein>
<dbReference type="PANTHER" id="PTHR23079">
    <property type="entry name" value="RNA-DEPENDENT RNA POLYMERASE"/>
    <property type="match status" value="1"/>
</dbReference>
<evidence type="ECO:0000256" key="3">
    <source>
        <dbReference type="ARBA" id="ARBA00022679"/>
    </source>
</evidence>
<dbReference type="Pfam" id="PF26253">
    <property type="entry name" value="RdRP_head"/>
    <property type="match status" value="1"/>
</dbReference>
<organism evidence="12 13">
    <name type="scientific">Podila minutissima</name>
    <dbReference type="NCBI Taxonomy" id="64525"/>
    <lineage>
        <taxon>Eukaryota</taxon>
        <taxon>Fungi</taxon>
        <taxon>Fungi incertae sedis</taxon>
        <taxon>Mucoromycota</taxon>
        <taxon>Mortierellomycotina</taxon>
        <taxon>Mortierellomycetes</taxon>
        <taxon>Mortierellales</taxon>
        <taxon>Mortierellaceae</taxon>
        <taxon>Podila</taxon>
    </lineage>
</organism>
<evidence type="ECO:0000256" key="5">
    <source>
        <dbReference type="ARBA" id="ARBA00022884"/>
    </source>
</evidence>
<dbReference type="GO" id="GO:0003968">
    <property type="term" value="F:RNA-directed RNA polymerase activity"/>
    <property type="evidence" value="ECO:0007669"/>
    <property type="project" value="UniProtKB-KW"/>
</dbReference>
<keyword evidence="2 9" id="KW-0696">RNA-directed RNA polymerase</keyword>
<dbReference type="InterPro" id="IPR035979">
    <property type="entry name" value="RBD_domain_sf"/>
</dbReference>
<evidence type="ECO:0000256" key="2">
    <source>
        <dbReference type="ARBA" id="ARBA00022484"/>
    </source>
</evidence>
<evidence type="ECO:0000256" key="1">
    <source>
        <dbReference type="ARBA" id="ARBA00005762"/>
    </source>
</evidence>
<keyword evidence="3 9" id="KW-0808">Transferase</keyword>
<dbReference type="InterPro" id="IPR007855">
    <property type="entry name" value="RDRP"/>
</dbReference>
<feature type="region of interest" description="Disordered" evidence="10">
    <location>
        <begin position="1"/>
        <end position="21"/>
    </location>
</feature>
<feature type="region of interest" description="Disordered" evidence="10">
    <location>
        <begin position="919"/>
        <end position="942"/>
    </location>
</feature>
<comment type="catalytic activity">
    <reaction evidence="7 9">
        <text>RNA(n) + a ribonucleoside 5'-triphosphate = RNA(n+1) + diphosphate</text>
        <dbReference type="Rhea" id="RHEA:21248"/>
        <dbReference type="Rhea" id="RHEA-COMP:14527"/>
        <dbReference type="Rhea" id="RHEA-COMP:17342"/>
        <dbReference type="ChEBI" id="CHEBI:33019"/>
        <dbReference type="ChEBI" id="CHEBI:61557"/>
        <dbReference type="ChEBI" id="CHEBI:140395"/>
        <dbReference type="EC" id="2.7.7.48"/>
    </reaction>
</comment>
<dbReference type="EMBL" id="JAAAUY010000002">
    <property type="protein sequence ID" value="KAF9338379.1"/>
    <property type="molecule type" value="Genomic_DNA"/>
</dbReference>
<evidence type="ECO:0000313" key="12">
    <source>
        <dbReference type="EMBL" id="KAF9338379.1"/>
    </source>
</evidence>
<dbReference type="InterPro" id="IPR012677">
    <property type="entry name" value="Nucleotide-bd_a/b_plait_sf"/>
</dbReference>
<feature type="compositionally biased region" description="Polar residues" evidence="10">
    <location>
        <begin position="7"/>
        <end position="21"/>
    </location>
</feature>
<dbReference type="InterPro" id="IPR057596">
    <property type="entry name" value="RDRP_core"/>
</dbReference>
<evidence type="ECO:0000256" key="6">
    <source>
        <dbReference type="ARBA" id="ARBA00023158"/>
    </source>
</evidence>
<comment type="caution">
    <text evidence="12">The sequence shown here is derived from an EMBL/GenBank/DDBJ whole genome shotgun (WGS) entry which is preliminary data.</text>
</comment>
<keyword evidence="13" id="KW-1185">Reference proteome</keyword>
<dbReference type="CDD" id="cd00590">
    <property type="entry name" value="RRM_SF"/>
    <property type="match status" value="1"/>
</dbReference>
<dbReference type="PANTHER" id="PTHR23079:SF55">
    <property type="entry name" value="RNA-DIRECTED RNA POLYMERASE"/>
    <property type="match status" value="1"/>
</dbReference>
<keyword evidence="5 8" id="KW-0694">RNA-binding</keyword>
<dbReference type="GO" id="GO:0003723">
    <property type="term" value="F:RNA binding"/>
    <property type="evidence" value="ECO:0007669"/>
    <property type="project" value="UniProtKB-UniRule"/>
</dbReference>
<dbReference type="Pfam" id="PF05183">
    <property type="entry name" value="RdRP"/>
    <property type="match status" value="1"/>
</dbReference>
<feature type="compositionally biased region" description="Basic and acidic residues" evidence="10">
    <location>
        <begin position="929"/>
        <end position="942"/>
    </location>
</feature>
<gene>
    <name evidence="12" type="ORF">BG006_003547</name>
</gene>
<dbReference type="PROSITE" id="PS50102">
    <property type="entry name" value="RRM"/>
    <property type="match status" value="1"/>
</dbReference>
<evidence type="ECO:0000259" key="11">
    <source>
        <dbReference type="PROSITE" id="PS50102"/>
    </source>
</evidence>
<evidence type="ECO:0000256" key="7">
    <source>
        <dbReference type="ARBA" id="ARBA00048744"/>
    </source>
</evidence>
<dbReference type="AlphaFoldDB" id="A0A9P5VRH3"/>
<proteinExistence type="inferred from homology"/>
<accession>A0A9P5VRH3</accession>
<keyword evidence="6" id="KW-0943">RNA-mediated gene silencing</keyword>
<dbReference type="SUPFAM" id="SSF54928">
    <property type="entry name" value="RNA-binding domain, RBD"/>
    <property type="match status" value="1"/>
</dbReference>
<evidence type="ECO:0000256" key="9">
    <source>
        <dbReference type="RuleBase" id="RU363098"/>
    </source>
</evidence>
<dbReference type="EC" id="2.7.7.48" evidence="9"/>